<keyword evidence="2" id="KW-0472">Membrane</keyword>
<proteinExistence type="predicted"/>
<keyword evidence="2" id="KW-1133">Transmembrane helix</keyword>
<reference evidence="3" key="1">
    <citation type="submission" date="2019-04" db="EMBL/GenBank/DDBJ databases">
        <title>Whole genome sequencing of cave bacteria.</title>
        <authorList>
            <person name="Gan H.M."/>
            <person name="Barton H."/>
            <person name="Savka M.A."/>
        </authorList>
    </citation>
    <scope>NUCLEOTIDE SEQUENCE [LARGE SCALE GENOMIC DNA]</scope>
    <source>
        <strain evidence="3">LC387</strain>
    </source>
</reference>
<dbReference type="RefSeq" id="WP_046828386.1">
    <property type="nucleotide sequence ID" value="NZ_LBIA02000001.1"/>
</dbReference>
<keyword evidence="2" id="KW-0812">Transmembrane</keyword>
<dbReference type="PANTHER" id="PTHR34219">
    <property type="entry name" value="IRON-REGULATED INNER MEMBRANE PROTEIN-RELATED"/>
    <property type="match status" value="1"/>
</dbReference>
<dbReference type="OrthoDB" id="9791166at2"/>
<dbReference type="EMBL" id="LBIA02000001">
    <property type="protein sequence ID" value="TKT70997.1"/>
    <property type="molecule type" value="Genomic_DNA"/>
</dbReference>
<accession>A0A4U6BLD2</accession>
<evidence type="ECO:0000256" key="1">
    <source>
        <dbReference type="SAM" id="MobiDB-lite"/>
    </source>
</evidence>
<protein>
    <submittedName>
        <fullName evidence="3">PepSY domain-containing protein</fullName>
    </submittedName>
</protein>
<sequence>MPVSTSTHRRGALKRLWRNIHLWLGIGLFILLVPVALSGAILVYHDDIGEFMSTPRGAVAPSQPTDIALAVDNARKAAGDGFVPLFIGFPENDRVPLTIALRGPAAKGERPVRLTATIDRHDAHVISIANFRNTFFGFMHVFHENLTIPNYGRSIVGWTGVAMLILSLTGLYLWWPRHGQWSRAFVWRRSPATSSNLHYMTGFWICFPLVLISLTGIYLAWPQQGRELLSSVAPMTAQPQRGGGPGGQVMANPTRSPSEIFATASARPNATVDAIFYPNQTGAWRVRLREEGKTEPVTIMINDRSGGISVVQPLSGDRTASWIRWLHEGSHSGEVWRFVAFLSGIMPAVLGVTGILIWLRQRRQRALIKNNRPHAAANTAPRPVGDAAPAE</sequence>
<comment type="caution">
    <text evidence="3">The sequence shown here is derived from an EMBL/GenBank/DDBJ whole genome shotgun (WGS) entry which is preliminary data.</text>
</comment>
<dbReference type="AlphaFoldDB" id="A0A4U6BLD2"/>
<name>A0A4U6BLD2_9BRAD</name>
<feature type="transmembrane region" description="Helical" evidence="2">
    <location>
        <begin position="20"/>
        <end position="44"/>
    </location>
</feature>
<gene>
    <name evidence="3" type="ORF">YH63_006020</name>
</gene>
<feature type="region of interest" description="Disordered" evidence="1">
    <location>
        <begin position="370"/>
        <end position="391"/>
    </location>
</feature>
<feature type="transmembrane region" description="Helical" evidence="2">
    <location>
        <begin position="155"/>
        <end position="175"/>
    </location>
</feature>
<organism evidence="3 4">
    <name type="scientific">Afipia massiliensis</name>
    <dbReference type="NCBI Taxonomy" id="211460"/>
    <lineage>
        <taxon>Bacteria</taxon>
        <taxon>Pseudomonadati</taxon>
        <taxon>Pseudomonadota</taxon>
        <taxon>Alphaproteobacteria</taxon>
        <taxon>Hyphomicrobiales</taxon>
        <taxon>Nitrobacteraceae</taxon>
        <taxon>Afipia</taxon>
    </lineage>
</organism>
<feature type="transmembrane region" description="Helical" evidence="2">
    <location>
        <begin position="196"/>
        <end position="221"/>
    </location>
</feature>
<dbReference type="Pfam" id="PF03929">
    <property type="entry name" value="PepSY_TM"/>
    <property type="match status" value="1"/>
</dbReference>
<evidence type="ECO:0000256" key="2">
    <source>
        <dbReference type="SAM" id="Phobius"/>
    </source>
</evidence>
<feature type="transmembrane region" description="Helical" evidence="2">
    <location>
        <begin position="335"/>
        <end position="359"/>
    </location>
</feature>
<dbReference type="Proteomes" id="UP000034832">
    <property type="component" value="Unassembled WGS sequence"/>
</dbReference>
<dbReference type="STRING" id="211460.YH63_12905"/>
<evidence type="ECO:0000313" key="3">
    <source>
        <dbReference type="EMBL" id="TKT70997.1"/>
    </source>
</evidence>
<evidence type="ECO:0000313" key="4">
    <source>
        <dbReference type="Proteomes" id="UP000034832"/>
    </source>
</evidence>
<keyword evidence="4" id="KW-1185">Reference proteome</keyword>
<dbReference type="InterPro" id="IPR005625">
    <property type="entry name" value="PepSY-ass_TM"/>
</dbReference>